<evidence type="ECO:0000313" key="3">
    <source>
        <dbReference type="Proteomes" id="UP000242180"/>
    </source>
</evidence>
<comment type="caution">
    <text evidence="2">The sequence shown here is derived from an EMBL/GenBank/DDBJ whole genome shotgun (WGS) entry which is preliminary data.</text>
</comment>
<dbReference type="InParanoid" id="A0A1X2HRM5"/>
<dbReference type="InterPro" id="IPR018624">
    <property type="entry name" value="Sec66"/>
</dbReference>
<feature type="region of interest" description="Disordered" evidence="1">
    <location>
        <begin position="153"/>
        <end position="210"/>
    </location>
</feature>
<dbReference type="PANTHER" id="PTHR28229">
    <property type="entry name" value="TRANSLOCATION PROTEIN SEC66"/>
    <property type="match status" value="1"/>
</dbReference>
<protein>
    <submittedName>
        <fullName evidence="2">Sec62/63 complex, subunit Sec66</fullName>
    </submittedName>
</protein>
<evidence type="ECO:0000313" key="2">
    <source>
        <dbReference type="EMBL" id="ORZ02226.1"/>
    </source>
</evidence>
<dbReference type="Proteomes" id="UP000242180">
    <property type="component" value="Unassembled WGS sequence"/>
</dbReference>
<dbReference type="OMA" id="DYWQRYQ"/>
<sequence length="210" mass="24371">MTSLLLPTVYLGGCIAAMSAFSFVYRRVTGVKSVEPWFGYNEEKEQYIALLNSETPVPEHHLRAALLRRSMEAVRRLVHVQQEKPALQQLMRMGSIGDDLWQDFTIAEQETMMELQDIVQEANTYKAGWGQTIFSSAAQMLEHEKQKKLATEMKELKEHEEKQRVQRLKREEEEEARESQRKAKEAKKAEEDLLREEEQASKSKKGKSKK</sequence>
<dbReference type="FunCoup" id="A0A1X2HRM5">
    <property type="interactions" value="62"/>
</dbReference>
<proteinExistence type="predicted"/>
<dbReference type="GO" id="GO:0031207">
    <property type="term" value="C:Sec62/Sec63 complex"/>
    <property type="evidence" value="ECO:0007669"/>
    <property type="project" value="InterPro"/>
</dbReference>
<organism evidence="2 3">
    <name type="scientific">Syncephalastrum racemosum</name>
    <name type="common">Filamentous fungus</name>
    <dbReference type="NCBI Taxonomy" id="13706"/>
    <lineage>
        <taxon>Eukaryota</taxon>
        <taxon>Fungi</taxon>
        <taxon>Fungi incertae sedis</taxon>
        <taxon>Mucoromycota</taxon>
        <taxon>Mucoromycotina</taxon>
        <taxon>Mucoromycetes</taxon>
        <taxon>Mucorales</taxon>
        <taxon>Syncephalastraceae</taxon>
        <taxon>Syncephalastrum</taxon>
    </lineage>
</organism>
<reference evidence="2 3" key="1">
    <citation type="submission" date="2016-07" db="EMBL/GenBank/DDBJ databases">
        <title>Pervasive Adenine N6-methylation of Active Genes in Fungi.</title>
        <authorList>
            <consortium name="DOE Joint Genome Institute"/>
            <person name="Mondo S.J."/>
            <person name="Dannebaum R.O."/>
            <person name="Kuo R.C."/>
            <person name="Labutti K."/>
            <person name="Haridas S."/>
            <person name="Kuo A."/>
            <person name="Salamov A."/>
            <person name="Ahrendt S.R."/>
            <person name="Lipzen A."/>
            <person name="Sullivan W."/>
            <person name="Andreopoulos W.B."/>
            <person name="Clum A."/>
            <person name="Lindquist E."/>
            <person name="Daum C."/>
            <person name="Ramamoorthy G.K."/>
            <person name="Gryganskyi A."/>
            <person name="Culley D."/>
            <person name="Magnuson J.K."/>
            <person name="James T.Y."/>
            <person name="O'Malley M.A."/>
            <person name="Stajich J.E."/>
            <person name="Spatafora J.W."/>
            <person name="Visel A."/>
            <person name="Grigoriev I.V."/>
        </authorList>
    </citation>
    <scope>NUCLEOTIDE SEQUENCE [LARGE SCALE GENOMIC DNA]</scope>
    <source>
        <strain evidence="2 3">NRRL 2496</strain>
    </source>
</reference>
<gene>
    <name evidence="2" type="ORF">BCR43DRAFT_519590</name>
</gene>
<feature type="compositionally biased region" description="Basic and acidic residues" evidence="1">
    <location>
        <begin position="153"/>
        <end position="201"/>
    </location>
</feature>
<evidence type="ECO:0000256" key="1">
    <source>
        <dbReference type="SAM" id="MobiDB-lite"/>
    </source>
</evidence>
<dbReference type="GO" id="GO:0031204">
    <property type="term" value="P:post-translational protein targeting to membrane, translocation"/>
    <property type="evidence" value="ECO:0007669"/>
    <property type="project" value="InterPro"/>
</dbReference>
<dbReference type="Pfam" id="PF09802">
    <property type="entry name" value="Sec66"/>
    <property type="match status" value="1"/>
</dbReference>
<name>A0A1X2HRM5_SYNRA</name>
<dbReference type="PANTHER" id="PTHR28229:SF1">
    <property type="entry name" value="TRANSLOCATION PROTEIN SEC66"/>
    <property type="match status" value="1"/>
</dbReference>
<dbReference type="AlphaFoldDB" id="A0A1X2HRM5"/>
<accession>A0A1X2HRM5</accession>
<dbReference type="EMBL" id="MCGN01000001">
    <property type="protein sequence ID" value="ORZ02226.1"/>
    <property type="molecule type" value="Genomic_DNA"/>
</dbReference>
<dbReference type="OrthoDB" id="73168at2759"/>
<dbReference type="STRING" id="13706.A0A1X2HRM5"/>
<keyword evidence="3" id="KW-1185">Reference proteome</keyword>